<evidence type="ECO:0000313" key="1">
    <source>
        <dbReference type="EMBL" id="GFC77942.1"/>
    </source>
</evidence>
<dbReference type="PANTHER" id="PTHR45763">
    <property type="entry name" value="HYDROLASE, ALPHA/BETA FOLD FAMILY PROTEIN, EXPRESSED-RELATED"/>
    <property type="match status" value="1"/>
</dbReference>
<sequence>LAGATLIAPVVNYWWPNFPSTLSSKEYSKQFVHDKWSLWVAHHLPSLTYWWNTRTWLPPHSVIAHSPDVLSPQDRKLVPIFTAGRAGVEEQVRQQG</sequence>
<reference evidence="1" key="1">
    <citation type="journal article" date="2019" name="Sci. Rep.">
        <title>Draft genome of Tanacetum cinerariifolium, the natural source of mosquito coil.</title>
        <authorList>
            <person name="Yamashiro T."/>
            <person name="Shiraishi A."/>
            <person name="Satake H."/>
            <person name="Nakayama K."/>
        </authorList>
    </citation>
    <scope>NUCLEOTIDE SEQUENCE</scope>
</reference>
<dbReference type="AlphaFoldDB" id="A0A699R259"/>
<gene>
    <name evidence="1" type="ORF">Tci_849912</name>
</gene>
<dbReference type="PANTHER" id="PTHR45763:SF70">
    <property type="entry name" value="ALPHA_BETA HYDROLASE-1"/>
    <property type="match status" value="1"/>
</dbReference>
<accession>A0A699R259</accession>
<protein>
    <submittedName>
        <fullName evidence="1">Putative alpha/beta hydrolase fold protein</fullName>
    </submittedName>
</protein>
<feature type="non-terminal residue" evidence="1">
    <location>
        <position position="96"/>
    </location>
</feature>
<keyword evidence="1" id="KW-0378">Hydrolase</keyword>
<comment type="caution">
    <text evidence="1">The sequence shown here is derived from an EMBL/GenBank/DDBJ whole genome shotgun (WGS) entry which is preliminary data.</text>
</comment>
<proteinExistence type="predicted"/>
<feature type="non-terminal residue" evidence="1">
    <location>
        <position position="1"/>
    </location>
</feature>
<dbReference type="EMBL" id="BKCJ011063379">
    <property type="protein sequence ID" value="GFC77942.1"/>
    <property type="molecule type" value="Genomic_DNA"/>
</dbReference>
<name>A0A699R259_TANCI</name>
<organism evidence="1">
    <name type="scientific">Tanacetum cinerariifolium</name>
    <name type="common">Dalmatian daisy</name>
    <name type="synonym">Chrysanthemum cinerariifolium</name>
    <dbReference type="NCBI Taxonomy" id="118510"/>
    <lineage>
        <taxon>Eukaryota</taxon>
        <taxon>Viridiplantae</taxon>
        <taxon>Streptophyta</taxon>
        <taxon>Embryophyta</taxon>
        <taxon>Tracheophyta</taxon>
        <taxon>Spermatophyta</taxon>
        <taxon>Magnoliopsida</taxon>
        <taxon>eudicotyledons</taxon>
        <taxon>Gunneridae</taxon>
        <taxon>Pentapetalae</taxon>
        <taxon>asterids</taxon>
        <taxon>campanulids</taxon>
        <taxon>Asterales</taxon>
        <taxon>Asteraceae</taxon>
        <taxon>Asteroideae</taxon>
        <taxon>Anthemideae</taxon>
        <taxon>Anthemidinae</taxon>
        <taxon>Tanacetum</taxon>
    </lineage>
</organism>
<dbReference type="GO" id="GO:0016787">
    <property type="term" value="F:hydrolase activity"/>
    <property type="evidence" value="ECO:0007669"/>
    <property type="project" value="UniProtKB-KW"/>
</dbReference>